<keyword evidence="4" id="KW-1003">Cell membrane</keyword>
<feature type="domain" description="Major facilitator superfamily (MFS) profile" evidence="9">
    <location>
        <begin position="10"/>
        <end position="392"/>
    </location>
</feature>
<keyword evidence="8" id="KW-0997">Cell inner membrane</keyword>
<name>A0ABU8EQD7_9GAMM</name>
<dbReference type="PROSITE" id="PS50850">
    <property type="entry name" value="MFS"/>
    <property type="match status" value="1"/>
</dbReference>
<sequence>MTEKTLSKSILPLLSALVATTPLAIDLYLPAFVAISSYFNTDMAQVQLSLSSYLAGYAIGMMLFGPLIDQKGRRLFALFGLLGFGLCSFLLTVTQSIDTFIVLRFAQAFFGSAVTVVVPGIIRYMYQENTAKGMSYVSMIMMLAPLLAPSIGSVLMITWHWHAIFYALTIYASVLFVLAYFYLREVPIHPSKIKGLALFFSNYRIVLTNKKARFDIVISMLASFAFFCFLTKVSAIYMAHFKVSETLFGVLFAFNVLALMLGNFINTRLVPKFGSRKMLNIGLAISFIAVTCLILVSVFTHNVYLVAAFIAPLMMSLGIMATNADALILINFKKKSGTATAVIGTLRFGSGAFAGPILAFIPLPPSIGFAVAMAMAVSGILICQLKQLKFGH</sequence>
<dbReference type="Proteomes" id="UP001382455">
    <property type="component" value="Unassembled WGS sequence"/>
</dbReference>
<comment type="similarity">
    <text evidence="2 8">Belongs to the major facilitator superfamily. Bcr/CmlA family.</text>
</comment>
<evidence type="ECO:0000256" key="8">
    <source>
        <dbReference type="RuleBase" id="RU365088"/>
    </source>
</evidence>
<feature type="transmembrane region" description="Helical" evidence="8">
    <location>
        <begin position="75"/>
        <end position="94"/>
    </location>
</feature>
<comment type="caution">
    <text evidence="8">Lacks conserved residue(s) required for the propagation of feature annotation.</text>
</comment>
<evidence type="ECO:0000256" key="3">
    <source>
        <dbReference type="ARBA" id="ARBA00022448"/>
    </source>
</evidence>
<feature type="transmembrane region" description="Helical" evidence="8">
    <location>
        <begin position="246"/>
        <end position="266"/>
    </location>
</feature>
<evidence type="ECO:0000256" key="7">
    <source>
        <dbReference type="ARBA" id="ARBA00023136"/>
    </source>
</evidence>
<evidence type="ECO:0000256" key="2">
    <source>
        <dbReference type="ARBA" id="ARBA00006236"/>
    </source>
</evidence>
<dbReference type="InterPro" id="IPR020846">
    <property type="entry name" value="MFS_dom"/>
</dbReference>
<feature type="transmembrane region" description="Helical" evidence="8">
    <location>
        <begin position="278"/>
        <end position="299"/>
    </location>
</feature>
<dbReference type="NCBIfam" id="TIGR00710">
    <property type="entry name" value="efflux_Bcr_CflA"/>
    <property type="match status" value="1"/>
</dbReference>
<organism evidence="10 11">
    <name type="scientific">Pseudoalteromonas spongiae</name>
    <dbReference type="NCBI Taxonomy" id="298657"/>
    <lineage>
        <taxon>Bacteria</taxon>
        <taxon>Pseudomonadati</taxon>
        <taxon>Pseudomonadota</taxon>
        <taxon>Gammaproteobacteria</taxon>
        <taxon>Alteromonadales</taxon>
        <taxon>Pseudoalteromonadaceae</taxon>
        <taxon>Pseudoalteromonas</taxon>
    </lineage>
</organism>
<proteinExistence type="inferred from homology"/>
<dbReference type="RefSeq" id="WP_138632861.1">
    <property type="nucleotide sequence ID" value="NZ_JBAWKS010000001.1"/>
</dbReference>
<feature type="transmembrane region" description="Helical" evidence="8">
    <location>
        <begin position="100"/>
        <end position="122"/>
    </location>
</feature>
<feature type="transmembrane region" description="Helical" evidence="8">
    <location>
        <begin position="214"/>
        <end position="240"/>
    </location>
</feature>
<feature type="transmembrane region" description="Helical" evidence="8">
    <location>
        <begin position="305"/>
        <end position="329"/>
    </location>
</feature>
<dbReference type="EMBL" id="JBAWKS010000001">
    <property type="protein sequence ID" value="MEI4549174.1"/>
    <property type="molecule type" value="Genomic_DNA"/>
</dbReference>
<feature type="transmembrane region" description="Helical" evidence="8">
    <location>
        <begin position="134"/>
        <end position="157"/>
    </location>
</feature>
<evidence type="ECO:0000256" key="5">
    <source>
        <dbReference type="ARBA" id="ARBA00022692"/>
    </source>
</evidence>
<feature type="transmembrane region" description="Helical" evidence="8">
    <location>
        <begin position="48"/>
        <end position="68"/>
    </location>
</feature>
<accession>A0ABU8EQD7</accession>
<dbReference type="InterPro" id="IPR011701">
    <property type="entry name" value="MFS"/>
</dbReference>
<dbReference type="PANTHER" id="PTHR23502">
    <property type="entry name" value="MAJOR FACILITATOR SUPERFAMILY"/>
    <property type="match status" value="1"/>
</dbReference>
<evidence type="ECO:0000313" key="10">
    <source>
        <dbReference type="EMBL" id="MEI4549174.1"/>
    </source>
</evidence>
<dbReference type="PANTHER" id="PTHR23502:SF132">
    <property type="entry name" value="POLYAMINE TRANSPORTER 2-RELATED"/>
    <property type="match status" value="1"/>
</dbReference>
<evidence type="ECO:0000313" key="11">
    <source>
        <dbReference type="Proteomes" id="UP001382455"/>
    </source>
</evidence>
<feature type="transmembrane region" description="Helical" evidence="8">
    <location>
        <begin position="367"/>
        <end position="385"/>
    </location>
</feature>
<dbReference type="Gene3D" id="1.20.1720.10">
    <property type="entry name" value="Multidrug resistance protein D"/>
    <property type="match status" value="1"/>
</dbReference>
<keyword evidence="11" id="KW-1185">Reference proteome</keyword>
<comment type="subcellular location">
    <subcellularLocation>
        <location evidence="8">Cell inner membrane</location>
        <topology evidence="8">Multi-pass membrane protein</topology>
    </subcellularLocation>
    <subcellularLocation>
        <location evidence="1">Cell membrane</location>
        <topology evidence="1">Multi-pass membrane protein</topology>
    </subcellularLocation>
</comment>
<feature type="transmembrane region" description="Helical" evidence="8">
    <location>
        <begin position="341"/>
        <end position="361"/>
    </location>
</feature>
<dbReference type="InterPro" id="IPR004812">
    <property type="entry name" value="Efflux_drug-R_Bcr/CmlA"/>
</dbReference>
<evidence type="ECO:0000256" key="4">
    <source>
        <dbReference type="ARBA" id="ARBA00022475"/>
    </source>
</evidence>
<dbReference type="SUPFAM" id="SSF103473">
    <property type="entry name" value="MFS general substrate transporter"/>
    <property type="match status" value="1"/>
</dbReference>
<feature type="transmembrane region" description="Helical" evidence="8">
    <location>
        <begin position="163"/>
        <end position="183"/>
    </location>
</feature>
<evidence type="ECO:0000256" key="1">
    <source>
        <dbReference type="ARBA" id="ARBA00004651"/>
    </source>
</evidence>
<dbReference type="CDD" id="cd17320">
    <property type="entry name" value="MFS_MdfA_MDR_like"/>
    <property type="match status" value="1"/>
</dbReference>
<dbReference type="InterPro" id="IPR036259">
    <property type="entry name" value="MFS_trans_sf"/>
</dbReference>
<reference evidence="10 11" key="1">
    <citation type="submission" date="2023-12" db="EMBL/GenBank/DDBJ databases">
        <title>Friends and Foes: Symbiotic and Algicidal bacterial influence on Karenia brevis blooms.</title>
        <authorList>
            <person name="Fei C."/>
            <person name="Mohamed A.R."/>
            <person name="Booker A."/>
            <person name="Arshad M."/>
            <person name="Klass S."/>
            <person name="Ahn S."/>
            <person name="Gilbert P.M."/>
            <person name="Heil C.A."/>
            <person name="Martinez J.M."/>
            <person name="Amin S.A."/>
        </authorList>
    </citation>
    <scope>NUCLEOTIDE SEQUENCE [LARGE SCALE GENOMIC DNA]</scope>
    <source>
        <strain evidence="10 11">CE15</strain>
    </source>
</reference>
<protein>
    <recommendedName>
        <fullName evidence="8">Bcr/CflA family efflux transporter</fullName>
    </recommendedName>
</protein>
<comment type="caution">
    <text evidence="10">The sequence shown here is derived from an EMBL/GenBank/DDBJ whole genome shotgun (WGS) entry which is preliminary data.</text>
</comment>
<keyword evidence="3 8" id="KW-0813">Transport</keyword>
<evidence type="ECO:0000256" key="6">
    <source>
        <dbReference type="ARBA" id="ARBA00022989"/>
    </source>
</evidence>
<keyword evidence="5 8" id="KW-0812">Transmembrane</keyword>
<evidence type="ECO:0000259" key="9">
    <source>
        <dbReference type="PROSITE" id="PS50850"/>
    </source>
</evidence>
<keyword evidence="7 8" id="KW-0472">Membrane</keyword>
<gene>
    <name evidence="10" type="ORF">WAE96_05610</name>
</gene>
<keyword evidence="6 8" id="KW-1133">Transmembrane helix</keyword>
<dbReference type="Pfam" id="PF07690">
    <property type="entry name" value="MFS_1"/>
    <property type="match status" value="1"/>
</dbReference>